<protein>
    <recommendedName>
        <fullName evidence="7 8">Small ribosomal subunit protein bS20</fullName>
    </recommendedName>
</protein>
<evidence type="ECO:0000256" key="4">
    <source>
        <dbReference type="ARBA" id="ARBA00022884"/>
    </source>
</evidence>
<dbReference type="SUPFAM" id="SSF46992">
    <property type="entry name" value="Ribosomal protein S20"/>
    <property type="match status" value="1"/>
</dbReference>
<dbReference type="HAMAP" id="MF_00500">
    <property type="entry name" value="Ribosomal_bS20"/>
    <property type="match status" value="1"/>
</dbReference>
<dbReference type="Pfam" id="PF01649">
    <property type="entry name" value="Ribosomal_S20p"/>
    <property type="match status" value="1"/>
</dbReference>
<dbReference type="OrthoDB" id="9807974at2"/>
<dbReference type="PANTHER" id="PTHR33398:SF1">
    <property type="entry name" value="SMALL RIBOSOMAL SUBUNIT PROTEIN BS20C"/>
    <property type="match status" value="1"/>
</dbReference>
<name>A0A451DB21_9GAMM</name>
<evidence type="ECO:0000313" key="11">
    <source>
        <dbReference type="Proteomes" id="UP000294349"/>
    </source>
</evidence>
<dbReference type="InterPro" id="IPR036510">
    <property type="entry name" value="Ribosomal_bS20_sf"/>
</dbReference>
<evidence type="ECO:0000256" key="8">
    <source>
        <dbReference type="HAMAP-Rule" id="MF_00500"/>
    </source>
</evidence>
<evidence type="ECO:0000256" key="2">
    <source>
        <dbReference type="ARBA" id="ARBA00007634"/>
    </source>
</evidence>
<keyword evidence="5 8" id="KW-0689">Ribosomal protein</keyword>
<dbReference type="RefSeq" id="WP_154061447.1">
    <property type="nucleotide sequence ID" value="NZ_LR217717.1"/>
</dbReference>
<organism evidence="10 11">
    <name type="scientific">Buchnera aphidicola</name>
    <name type="common">Cinara laricifoliae</name>
    <dbReference type="NCBI Taxonomy" id="2518977"/>
    <lineage>
        <taxon>Bacteria</taxon>
        <taxon>Pseudomonadati</taxon>
        <taxon>Pseudomonadota</taxon>
        <taxon>Gammaproteobacteria</taxon>
        <taxon>Enterobacterales</taxon>
        <taxon>Erwiniaceae</taxon>
        <taxon>Buchnera</taxon>
    </lineage>
</organism>
<comment type="function">
    <text evidence="1 8">Binds directly to 16S ribosomal RNA.</text>
</comment>
<dbReference type="GO" id="GO:0006412">
    <property type="term" value="P:translation"/>
    <property type="evidence" value="ECO:0007669"/>
    <property type="project" value="UniProtKB-UniRule"/>
</dbReference>
<evidence type="ECO:0000256" key="3">
    <source>
        <dbReference type="ARBA" id="ARBA00022730"/>
    </source>
</evidence>
<accession>A0A451DB21</accession>
<feature type="compositionally biased region" description="Basic residues" evidence="9">
    <location>
        <begin position="1"/>
        <end position="18"/>
    </location>
</feature>
<dbReference type="GO" id="GO:0015935">
    <property type="term" value="C:small ribosomal subunit"/>
    <property type="evidence" value="ECO:0007669"/>
    <property type="project" value="TreeGrafter"/>
</dbReference>
<evidence type="ECO:0000256" key="9">
    <source>
        <dbReference type="SAM" id="MobiDB-lite"/>
    </source>
</evidence>
<sequence>MANIKSSKKHAIVSKKRREFNSSKRSTIKTFIKKVYFFIKQKDKEKANQAFSTLQSIIDRYVVKRILHANKAARHKSILIKHIKQIS</sequence>
<dbReference type="GO" id="GO:0003735">
    <property type="term" value="F:structural constituent of ribosome"/>
    <property type="evidence" value="ECO:0007669"/>
    <property type="project" value="InterPro"/>
</dbReference>
<evidence type="ECO:0000256" key="6">
    <source>
        <dbReference type="ARBA" id="ARBA00023274"/>
    </source>
</evidence>
<dbReference type="PANTHER" id="PTHR33398">
    <property type="entry name" value="30S RIBOSOMAL PROTEIN S20"/>
    <property type="match status" value="1"/>
</dbReference>
<dbReference type="Proteomes" id="UP000294349">
    <property type="component" value="Chromosome"/>
</dbReference>
<proteinExistence type="inferred from homology"/>
<feature type="region of interest" description="Disordered" evidence="9">
    <location>
        <begin position="1"/>
        <end position="21"/>
    </location>
</feature>
<evidence type="ECO:0000256" key="5">
    <source>
        <dbReference type="ARBA" id="ARBA00022980"/>
    </source>
</evidence>
<evidence type="ECO:0000256" key="7">
    <source>
        <dbReference type="ARBA" id="ARBA00035136"/>
    </source>
</evidence>
<dbReference type="FunFam" id="1.20.58.110:FF:000001">
    <property type="entry name" value="30S ribosomal protein S20"/>
    <property type="match status" value="1"/>
</dbReference>
<gene>
    <name evidence="8 10" type="primary">rpsT</name>
    <name evidence="10" type="ORF">BUCILAFE3058_101</name>
</gene>
<dbReference type="EMBL" id="LR217717">
    <property type="protein sequence ID" value="VFP83574.1"/>
    <property type="molecule type" value="Genomic_DNA"/>
</dbReference>
<reference evidence="10 11" key="1">
    <citation type="submission" date="2019-02" db="EMBL/GenBank/DDBJ databases">
        <authorList>
            <person name="Manzano-Marin A."/>
            <person name="Manzano-Marin A."/>
        </authorList>
    </citation>
    <scope>NUCLEOTIDE SEQUENCE [LARGE SCALE GENOMIC DNA]</scope>
    <source>
        <strain evidence="10 11">BuCilaricifoliae</strain>
    </source>
</reference>
<dbReference type="GO" id="GO:0070181">
    <property type="term" value="F:small ribosomal subunit rRNA binding"/>
    <property type="evidence" value="ECO:0007669"/>
    <property type="project" value="TreeGrafter"/>
</dbReference>
<dbReference type="Gene3D" id="1.20.58.110">
    <property type="entry name" value="Ribosomal protein S20"/>
    <property type="match status" value="1"/>
</dbReference>
<evidence type="ECO:0000256" key="1">
    <source>
        <dbReference type="ARBA" id="ARBA00003134"/>
    </source>
</evidence>
<dbReference type="InterPro" id="IPR002583">
    <property type="entry name" value="Ribosomal_bS20"/>
</dbReference>
<dbReference type="GO" id="GO:0005829">
    <property type="term" value="C:cytosol"/>
    <property type="evidence" value="ECO:0007669"/>
    <property type="project" value="TreeGrafter"/>
</dbReference>
<keyword evidence="6 8" id="KW-0687">Ribonucleoprotein</keyword>
<keyword evidence="4 8" id="KW-0694">RNA-binding</keyword>
<dbReference type="AlphaFoldDB" id="A0A451DB21"/>
<keyword evidence="3 8" id="KW-0699">rRNA-binding</keyword>
<dbReference type="NCBIfam" id="TIGR00029">
    <property type="entry name" value="S20"/>
    <property type="match status" value="1"/>
</dbReference>
<comment type="similarity">
    <text evidence="2 8">Belongs to the bacterial ribosomal protein bS20 family.</text>
</comment>
<evidence type="ECO:0000313" key="10">
    <source>
        <dbReference type="EMBL" id="VFP83574.1"/>
    </source>
</evidence>